<dbReference type="Pfam" id="PF15694">
    <property type="entry name" value="Med26_M"/>
    <property type="match status" value="1"/>
</dbReference>
<evidence type="ECO:0000256" key="7">
    <source>
        <dbReference type="ARBA" id="ARBA00023242"/>
    </source>
</evidence>
<protein>
    <recommendedName>
        <fullName evidence="3">Mediator of RNA polymerase II transcription subunit 26</fullName>
    </recommendedName>
    <alternativeName>
        <fullName evidence="8">Cofactor required for Sp1 transcriptional activation subunit 7</fullName>
    </alternativeName>
    <alternativeName>
        <fullName evidence="9">Mediator complex subunit 26</fullName>
    </alternativeName>
</protein>
<dbReference type="InterPro" id="IPR031417">
    <property type="entry name" value="Med26_Mid"/>
</dbReference>
<dbReference type="InterPro" id="IPR035441">
    <property type="entry name" value="TFIIS/LEDGF_dom_sf"/>
</dbReference>
<dbReference type="PANTHER" id="PTHR15201">
    <property type="entry name" value="CRSP70"/>
    <property type="match status" value="1"/>
</dbReference>
<dbReference type="SUPFAM" id="SSF47676">
    <property type="entry name" value="Conserved domain common to transcription factors TFIIS, elongin A, CRSP70"/>
    <property type="match status" value="1"/>
</dbReference>
<comment type="similarity">
    <text evidence="2">Belongs to the Mediator complex subunit 26 family.</text>
</comment>
<dbReference type="InterPro" id="IPR017923">
    <property type="entry name" value="TFIIS_N"/>
</dbReference>
<dbReference type="InterPro" id="IPR031416">
    <property type="entry name" value="Med26_C"/>
</dbReference>
<feature type="compositionally biased region" description="Polar residues" evidence="11">
    <location>
        <begin position="289"/>
        <end position="311"/>
    </location>
</feature>
<comment type="subcellular location">
    <subcellularLocation>
        <location evidence="1 10">Nucleus</location>
    </subcellularLocation>
</comment>
<evidence type="ECO:0000256" key="5">
    <source>
        <dbReference type="ARBA" id="ARBA00023159"/>
    </source>
</evidence>
<name>A0ABD1JTK8_9TELE</name>
<evidence type="ECO:0000256" key="4">
    <source>
        <dbReference type="ARBA" id="ARBA00023015"/>
    </source>
</evidence>
<evidence type="ECO:0000256" key="6">
    <source>
        <dbReference type="ARBA" id="ARBA00023163"/>
    </source>
</evidence>
<feature type="domain" description="TFIIS N-terminal" evidence="12">
    <location>
        <begin position="10"/>
        <end position="87"/>
    </location>
</feature>
<evidence type="ECO:0000259" key="12">
    <source>
        <dbReference type="PROSITE" id="PS51319"/>
    </source>
</evidence>
<dbReference type="AlphaFoldDB" id="A0ABD1JTK8"/>
<proteinExistence type="inferred from homology"/>
<dbReference type="PROSITE" id="PS51319">
    <property type="entry name" value="TFIIS_N"/>
    <property type="match status" value="1"/>
</dbReference>
<dbReference type="Gene3D" id="1.20.930.10">
    <property type="entry name" value="Conserved domain common to transcription factors TFIIS, elongin A, CRSP70"/>
    <property type="match status" value="1"/>
</dbReference>
<evidence type="ECO:0000256" key="10">
    <source>
        <dbReference type="PROSITE-ProRule" id="PRU00649"/>
    </source>
</evidence>
<evidence type="ECO:0000313" key="14">
    <source>
        <dbReference type="Proteomes" id="UP001591681"/>
    </source>
</evidence>
<dbReference type="InterPro" id="IPR042376">
    <property type="entry name" value="MED26"/>
</dbReference>
<keyword evidence="6" id="KW-0804">Transcription</keyword>
<evidence type="ECO:0000256" key="8">
    <source>
        <dbReference type="ARBA" id="ARBA00030125"/>
    </source>
</evidence>
<evidence type="ECO:0000256" key="1">
    <source>
        <dbReference type="ARBA" id="ARBA00004123"/>
    </source>
</evidence>
<accession>A0ABD1JTK8</accession>
<sequence length="614" mass="67079">MTAASTTPQQMRDRLLQAIDGQSNIRNMIAVMEVISHLERYPITKEALEETRLGKLINDVRKKTKDEDLAKRAKKLLRTWQKLIEPGQTEPPPKENTGTNGGAFSNSPQAVTSVSGKTGPELKIRNDFHNCNHSKVEGSGHRKRKGGQKDAQHLPAKISKLSGFEHHSVSTPPPTNGIAGSPEPLSNTFDNSHIQPDKDSVDHQEHDRTSKVPVNAVKPHPSSPVVAKPPSASLLLKTAVLQQQVRRDSATTGGVQQPPKSPCSSAVNPKSSVAETLGRWPPPSGMKATVSTPPLSPNIPTDSFGSGSSLHSPNSALQGVYLEGRHARDSSYGWQADGFSGQSEGRLGSQRDSGVSVQVDGRLGSHRDSGAMHVSDGASPLEVSKPESDGATHTSEKKKKKKYRPRDQMVNLTGQQPEDSKKPAKLKDRKLTFDPVTGQIKPLVQKESQPREDTPTLTVPDAHWTKDEHKHNTAPPPPPTPQPNPLQQTNWKELSRNEIIQSYLNLQSNVLTSSGTQTPGAHFFMTEFLKREGCHSKEGRKTHVLAPQAPPLSLPGVTQEVSKEDLDRLHSGHWAGVNGCYDTKDNWHDWTECISLDPHGDEGKLHILPYVCLD</sequence>
<dbReference type="FunFam" id="1.20.930.10:FF:000008">
    <property type="entry name" value="mediator of RNA polymerase II transcription subunit 26"/>
    <property type="match status" value="1"/>
</dbReference>
<dbReference type="Pfam" id="PF08711">
    <property type="entry name" value="Med26"/>
    <property type="match status" value="1"/>
</dbReference>
<gene>
    <name evidence="13" type="ORF">ACEWY4_014881</name>
</gene>
<keyword evidence="5" id="KW-0010">Activator</keyword>
<dbReference type="GO" id="GO:0005654">
    <property type="term" value="C:nucleoplasm"/>
    <property type="evidence" value="ECO:0007669"/>
    <property type="project" value="UniProtKB-ARBA"/>
</dbReference>
<evidence type="ECO:0000256" key="3">
    <source>
        <dbReference type="ARBA" id="ARBA00019686"/>
    </source>
</evidence>
<dbReference type="InterPro" id="IPR003617">
    <property type="entry name" value="TFIIS/CRSP70_N_sub"/>
</dbReference>
<feature type="compositionally biased region" description="Pro residues" evidence="11">
    <location>
        <begin position="474"/>
        <end position="484"/>
    </location>
</feature>
<keyword evidence="4" id="KW-0805">Transcription regulation</keyword>
<feature type="compositionally biased region" description="Basic and acidic residues" evidence="11">
    <location>
        <begin position="195"/>
        <end position="210"/>
    </location>
</feature>
<keyword evidence="14" id="KW-1185">Reference proteome</keyword>
<feature type="compositionally biased region" description="Polar residues" evidence="11">
    <location>
        <begin position="184"/>
        <end position="194"/>
    </location>
</feature>
<feature type="compositionally biased region" description="Basic and acidic residues" evidence="11">
    <location>
        <begin position="418"/>
        <end position="432"/>
    </location>
</feature>
<evidence type="ECO:0000256" key="2">
    <source>
        <dbReference type="ARBA" id="ARBA00009681"/>
    </source>
</evidence>
<dbReference type="Proteomes" id="UP001591681">
    <property type="component" value="Unassembled WGS sequence"/>
</dbReference>
<dbReference type="PANTHER" id="PTHR15201:SF1">
    <property type="entry name" value="MEDIATOR OF RNA POLYMERASE II TRANSCRIPTION SUBUNIT 26"/>
    <property type="match status" value="1"/>
</dbReference>
<dbReference type="Pfam" id="PF15693">
    <property type="entry name" value="Med26_C"/>
    <property type="match status" value="1"/>
</dbReference>
<feature type="compositionally biased region" description="Polar residues" evidence="11">
    <location>
        <begin position="262"/>
        <end position="274"/>
    </location>
</feature>
<feature type="region of interest" description="Disordered" evidence="11">
    <location>
        <begin position="333"/>
        <end position="488"/>
    </location>
</feature>
<dbReference type="GO" id="GO:0016592">
    <property type="term" value="C:mediator complex"/>
    <property type="evidence" value="ECO:0007669"/>
    <property type="project" value="UniProtKB-ARBA"/>
</dbReference>
<comment type="caution">
    <text evidence="13">The sequence shown here is derived from an EMBL/GenBank/DDBJ whole genome shotgun (WGS) entry which is preliminary data.</text>
</comment>
<feature type="compositionally biased region" description="Low complexity" evidence="11">
    <location>
        <begin position="216"/>
        <end position="230"/>
    </location>
</feature>
<evidence type="ECO:0000313" key="13">
    <source>
        <dbReference type="EMBL" id="KAL2090193.1"/>
    </source>
</evidence>
<feature type="region of interest" description="Disordered" evidence="11">
    <location>
        <begin position="86"/>
        <end position="230"/>
    </location>
</feature>
<dbReference type="SMART" id="SM00509">
    <property type="entry name" value="TFS2N"/>
    <property type="match status" value="1"/>
</dbReference>
<feature type="compositionally biased region" description="Polar residues" evidence="11">
    <location>
        <begin position="245"/>
        <end position="255"/>
    </location>
</feature>
<dbReference type="EMBL" id="JBHFQA010000012">
    <property type="protein sequence ID" value="KAL2090193.1"/>
    <property type="molecule type" value="Genomic_DNA"/>
</dbReference>
<evidence type="ECO:0000256" key="11">
    <source>
        <dbReference type="SAM" id="MobiDB-lite"/>
    </source>
</evidence>
<organism evidence="13 14">
    <name type="scientific">Coilia grayii</name>
    <name type="common">Gray's grenadier anchovy</name>
    <dbReference type="NCBI Taxonomy" id="363190"/>
    <lineage>
        <taxon>Eukaryota</taxon>
        <taxon>Metazoa</taxon>
        <taxon>Chordata</taxon>
        <taxon>Craniata</taxon>
        <taxon>Vertebrata</taxon>
        <taxon>Euteleostomi</taxon>
        <taxon>Actinopterygii</taxon>
        <taxon>Neopterygii</taxon>
        <taxon>Teleostei</taxon>
        <taxon>Clupei</taxon>
        <taxon>Clupeiformes</taxon>
        <taxon>Clupeoidei</taxon>
        <taxon>Engraulidae</taxon>
        <taxon>Coilinae</taxon>
        <taxon>Coilia</taxon>
    </lineage>
</organism>
<dbReference type="CDD" id="cd00183">
    <property type="entry name" value="TFIIS_I"/>
    <property type="match status" value="1"/>
</dbReference>
<feature type="compositionally biased region" description="Basic and acidic residues" evidence="11">
    <location>
        <begin position="120"/>
        <end position="140"/>
    </location>
</feature>
<feature type="compositionally biased region" description="Polar residues" evidence="11">
    <location>
        <begin position="96"/>
        <end position="116"/>
    </location>
</feature>
<feature type="region of interest" description="Disordered" evidence="11">
    <location>
        <begin position="245"/>
        <end position="311"/>
    </location>
</feature>
<reference evidence="13 14" key="1">
    <citation type="submission" date="2024-09" db="EMBL/GenBank/DDBJ databases">
        <title>A chromosome-level genome assembly of Gray's grenadier anchovy, Coilia grayii.</title>
        <authorList>
            <person name="Fu Z."/>
        </authorList>
    </citation>
    <scope>NUCLEOTIDE SEQUENCE [LARGE SCALE GENOMIC DNA]</scope>
    <source>
        <strain evidence="13">G4</strain>
        <tissue evidence="13">Muscle</tissue>
    </source>
</reference>
<keyword evidence="7 10" id="KW-0539">Nucleus</keyword>
<evidence type="ECO:0000256" key="9">
    <source>
        <dbReference type="ARBA" id="ARBA00031968"/>
    </source>
</evidence>